<evidence type="ECO:0000313" key="2">
    <source>
        <dbReference type="Proteomes" id="UP000669317"/>
    </source>
</evidence>
<comment type="caution">
    <text evidence="1">The sequence shown here is derived from an EMBL/GenBank/DDBJ whole genome shotgun (WGS) entry which is preliminary data.</text>
</comment>
<name>A0ABS3ZVC6_9BRAD</name>
<protein>
    <submittedName>
        <fullName evidence="1">Uncharacterized protein</fullName>
    </submittedName>
</protein>
<evidence type="ECO:0000313" key="1">
    <source>
        <dbReference type="EMBL" id="MBP0111991.1"/>
    </source>
</evidence>
<proteinExistence type="predicted"/>
<reference evidence="1 2" key="1">
    <citation type="submission" date="2021-03" db="EMBL/GenBank/DDBJ databases">
        <title>Genome Sequence of Bradyrhizobium vignae strain ISRA400.</title>
        <authorList>
            <person name="Tisa L.S."/>
            <person name="Svistoonoff S."/>
            <person name="Hocher V."/>
            <person name="Fall S."/>
            <person name="Zaiya A."/>
            <person name="Naing D."/>
            <person name="Niang N."/>
            <person name="Diouf A."/>
            <person name="Dasylva M.C."/>
            <person name="Toure O."/>
            <person name="Gueye M."/>
            <person name="Gully D."/>
            <person name="Tisseyre P."/>
            <person name="Simpson S."/>
            <person name="Morris K."/>
            <person name="Thomas W.K."/>
        </authorList>
    </citation>
    <scope>NUCLEOTIDE SEQUENCE [LARGE SCALE GENOMIC DNA]</scope>
    <source>
        <strain evidence="1 2">ISRA400</strain>
    </source>
</reference>
<organism evidence="1 2">
    <name type="scientific">Bradyrhizobium vignae</name>
    <dbReference type="NCBI Taxonomy" id="1549949"/>
    <lineage>
        <taxon>Bacteria</taxon>
        <taxon>Pseudomonadati</taxon>
        <taxon>Pseudomonadota</taxon>
        <taxon>Alphaproteobacteria</taxon>
        <taxon>Hyphomicrobiales</taxon>
        <taxon>Nitrobacteraceae</taxon>
        <taxon>Bradyrhizobium</taxon>
    </lineage>
</organism>
<accession>A0ABS3ZVC6</accession>
<dbReference type="EMBL" id="JAGIKT010000024">
    <property type="protein sequence ID" value="MBP0111991.1"/>
    <property type="molecule type" value="Genomic_DNA"/>
</dbReference>
<keyword evidence="2" id="KW-1185">Reference proteome</keyword>
<gene>
    <name evidence="1" type="ORF">JWS04_13025</name>
</gene>
<sequence length="71" mass="7331">MTKLPDQALEIARSLPADAQDDIARIVLQLAGTDAAPPVILSDDERTAIAAYAIRHGARDPGGMPGARGPA</sequence>
<dbReference type="RefSeq" id="WP_129144615.1">
    <property type="nucleotide sequence ID" value="NZ_JAGIKT010000024.1"/>
</dbReference>
<dbReference type="Proteomes" id="UP000669317">
    <property type="component" value="Unassembled WGS sequence"/>
</dbReference>